<gene>
    <name evidence="1" type="ORF">NTEN_LOCUS19281</name>
</gene>
<evidence type="ECO:0000313" key="1">
    <source>
        <dbReference type="EMBL" id="CAB0014876.1"/>
    </source>
</evidence>
<evidence type="ECO:0000313" key="2">
    <source>
        <dbReference type="Proteomes" id="UP000479000"/>
    </source>
</evidence>
<keyword evidence="2" id="KW-1185">Reference proteome</keyword>
<dbReference type="AlphaFoldDB" id="A0A6H5HAE3"/>
<accession>A0A6H5HAE3</accession>
<reference evidence="1 2" key="1">
    <citation type="submission" date="2020-02" db="EMBL/GenBank/DDBJ databases">
        <authorList>
            <person name="Ferguson B K."/>
        </authorList>
    </citation>
    <scope>NUCLEOTIDE SEQUENCE [LARGE SCALE GENOMIC DNA]</scope>
</reference>
<sequence length="138" mass="15577">MSFGSNISIISRITGWLFGKLTVDRPLPFNYRNIKNTRTSRVSEQHPLSSFWSLFKKARTMVVNDKKNPKKYDENSLIKSNLKQVLLFTTYLQVSCGSVLSHSIDALSTPIPGRKSFSPTRHSGHFNCEGVLAVLFVV</sequence>
<dbReference type="EMBL" id="CADCXU010028233">
    <property type="protein sequence ID" value="CAB0014876.1"/>
    <property type="molecule type" value="Genomic_DNA"/>
</dbReference>
<protein>
    <submittedName>
        <fullName evidence="1">Uncharacterized protein</fullName>
    </submittedName>
</protein>
<proteinExistence type="predicted"/>
<dbReference type="Proteomes" id="UP000479000">
    <property type="component" value="Unassembled WGS sequence"/>
</dbReference>
<organism evidence="1 2">
    <name type="scientific">Nesidiocoris tenuis</name>
    <dbReference type="NCBI Taxonomy" id="355587"/>
    <lineage>
        <taxon>Eukaryota</taxon>
        <taxon>Metazoa</taxon>
        <taxon>Ecdysozoa</taxon>
        <taxon>Arthropoda</taxon>
        <taxon>Hexapoda</taxon>
        <taxon>Insecta</taxon>
        <taxon>Pterygota</taxon>
        <taxon>Neoptera</taxon>
        <taxon>Paraneoptera</taxon>
        <taxon>Hemiptera</taxon>
        <taxon>Heteroptera</taxon>
        <taxon>Panheteroptera</taxon>
        <taxon>Cimicomorpha</taxon>
        <taxon>Miridae</taxon>
        <taxon>Dicyphina</taxon>
        <taxon>Nesidiocoris</taxon>
    </lineage>
</organism>
<name>A0A6H5HAE3_9HEMI</name>